<reference evidence="1" key="1">
    <citation type="submission" date="2018-05" db="EMBL/GenBank/DDBJ databases">
        <authorList>
            <person name="Lanie J.A."/>
            <person name="Ng W.-L."/>
            <person name="Kazmierczak K.M."/>
            <person name="Andrzejewski T.M."/>
            <person name="Davidsen T.M."/>
            <person name="Wayne K.J."/>
            <person name="Tettelin H."/>
            <person name="Glass J.I."/>
            <person name="Rusch D."/>
            <person name="Podicherti R."/>
            <person name="Tsui H.-C.T."/>
            <person name="Winkler M.E."/>
        </authorList>
    </citation>
    <scope>NUCLEOTIDE SEQUENCE</scope>
</reference>
<dbReference type="GO" id="GO:0097588">
    <property type="term" value="P:archaeal or bacterial-type flagellum-dependent cell motility"/>
    <property type="evidence" value="ECO:0007669"/>
    <property type="project" value="InterPro"/>
</dbReference>
<dbReference type="InterPro" id="IPR002774">
    <property type="entry name" value="Flagellin_arc-type"/>
</dbReference>
<evidence type="ECO:0008006" key="2">
    <source>
        <dbReference type="Google" id="ProtNLM"/>
    </source>
</evidence>
<dbReference type="GO" id="GO:0005198">
    <property type="term" value="F:structural molecule activity"/>
    <property type="evidence" value="ECO:0007669"/>
    <property type="project" value="InterPro"/>
</dbReference>
<dbReference type="AlphaFoldDB" id="A0A381QL03"/>
<dbReference type="PANTHER" id="PTHR35903">
    <property type="entry name" value="FLAGELLIN B1"/>
    <property type="match status" value="1"/>
</dbReference>
<dbReference type="PANTHER" id="PTHR35903:SF1">
    <property type="entry name" value="FLAGELLIN B1"/>
    <property type="match status" value="1"/>
</dbReference>
<organism evidence="1">
    <name type="scientific">marine metagenome</name>
    <dbReference type="NCBI Taxonomy" id="408172"/>
    <lineage>
        <taxon>unclassified sequences</taxon>
        <taxon>metagenomes</taxon>
        <taxon>ecological metagenomes</taxon>
    </lineage>
</organism>
<dbReference type="Pfam" id="PF01917">
    <property type="entry name" value="Flagellin_arch-type"/>
    <property type="match status" value="1"/>
</dbReference>
<gene>
    <name evidence="1" type="ORF">METZ01_LOCUS32889</name>
</gene>
<sequence length="204" mass="20734">MIVFIALILVAAVASTIIIKTAEELQQNAESTSDDTRKQISGKVSILDVFVKTTADPLTTATGNTDVATMDVIARIASGSIGVAQGDITYYIACKVTYTDDSDSFAVIDSGTADAVELDGSLIADGTEIGAGSTFKFTITLTATDASADGTTVSALDFAAGLEPGCDAEAGVGSTLDMRIVVDGGGETLSTLEIDSLVLGSSLM</sequence>
<name>A0A381QL03_9ZZZZ</name>
<proteinExistence type="predicted"/>
<accession>A0A381QL03</accession>
<evidence type="ECO:0000313" key="1">
    <source>
        <dbReference type="EMBL" id="SUZ80035.1"/>
    </source>
</evidence>
<dbReference type="EMBL" id="UINC01001411">
    <property type="protein sequence ID" value="SUZ80035.1"/>
    <property type="molecule type" value="Genomic_DNA"/>
</dbReference>
<protein>
    <recommendedName>
        <fullName evidence="2">Flagellin</fullName>
    </recommendedName>
</protein>